<accession>A0ABU7F5Z1</accession>
<dbReference type="SUPFAM" id="SSF48726">
    <property type="entry name" value="Immunoglobulin"/>
    <property type="match status" value="2"/>
</dbReference>
<comment type="caution">
    <text evidence="5">The sequence shown here is derived from an EMBL/GenBank/DDBJ whole genome shotgun (WGS) entry which is preliminary data.</text>
</comment>
<dbReference type="Gene3D" id="2.60.40.10">
    <property type="entry name" value="Immunoglobulins"/>
    <property type="match status" value="2"/>
</dbReference>
<keyword evidence="4" id="KW-0732">Signal</keyword>
<dbReference type="InterPro" id="IPR015621">
    <property type="entry name" value="IL-1_rcpt_fam"/>
</dbReference>
<feature type="signal peptide" evidence="4">
    <location>
        <begin position="1"/>
        <end position="23"/>
    </location>
</feature>
<keyword evidence="3" id="KW-0393">Immunoglobulin domain</keyword>
<reference evidence="5 6" key="1">
    <citation type="submission" date="2021-06" db="EMBL/GenBank/DDBJ databases">
        <authorList>
            <person name="Palmer J.M."/>
        </authorList>
    </citation>
    <scope>NUCLEOTIDE SEQUENCE [LARGE SCALE GENOMIC DNA]</scope>
    <source>
        <strain evidence="5 6">CL_MEX2019</strain>
        <tissue evidence="5">Muscle</tissue>
    </source>
</reference>
<proteinExistence type="predicted"/>
<evidence type="ECO:0000313" key="5">
    <source>
        <dbReference type="EMBL" id="MED6294419.1"/>
    </source>
</evidence>
<keyword evidence="1" id="KW-1015">Disulfide bond</keyword>
<evidence type="ECO:0000256" key="2">
    <source>
        <dbReference type="ARBA" id="ARBA00023180"/>
    </source>
</evidence>
<evidence type="ECO:0000256" key="3">
    <source>
        <dbReference type="ARBA" id="ARBA00023319"/>
    </source>
</evidence>
<keyword evidence="2" id="KW-0325">Glycoprotein</keyword>
<gene>
    <name evidence="5" type="ORF">CHARACLAT_020898</name>
</gene>
<evidence type="ECO:0000256" key="4">
    <source>
        <dbReference type="SAM" id="SignalP"/>
    </source>
</evidence>
<keyword evidence="6" id="KW-1185">Reference proteome</keyword>
<name>A0ABU7F5Z1_9TELE</name>
<dbReference type="EMBL" id="JAHUTJ010075777">
    <property type="protein sequence ID" value="MED6294419.1"/>
    <property type="molecule type" value="Genomic_DNA"/>
</dbReference>
<sequence>MDACRLFLSLLLMMSTPRGKSEASKSSCLNLDQDFYRLIKGEAFYYVSYAMDDPKMPDENITWYKNGPEIKNITTDETHRIHYHGGALLFLNISANDSGTYTGRHITPSGECFYYHLKIEVFNEISRENLTYGSIKNSDQNKKIPCPQQIEDICTTFNGNFTWFKGANLLPGHHEAILLVENAEKDDEDIYTCICTWTHNHKLYNSSGSRKLFVEEKASYRNVEITSPTSKEQLVDKGKKTS</sequence>
<dbReference type="PANTHER" id="PTHR11890">
    <property type="entry name" value="INTERLEUKIN-1 RECEPTOR FAMILY MEMBER"/>
    <property type="match status" value="1"/>
</dbReference>
<dbReference type="Proteomes" id="UP001352852">
    <property type="component" value="Unassembled WGS sequence"/>
</dbReference>
<evidence type="ECO:0008006" key="7">
    <source>
        <dbReference type="Google" id="ProtNLM"/>
    </source>
</evidence>
<evidence type="ECO:0000313" key="6">
    <source>
        <dbReference type="Proteomes" id="UP001352852"/>
    </source>
</evidence>
<organism evidence="5 6">
    <name type="scientific">Characodon lateralis</name>
    <dbReference type="NCBI Taxonomy" id="208331"/>
    <lineage>
        <taxon>Eukaryota</taxon>
        <taxon>Metazoa</taxon>
        <taxon>Chordata</taxon>
        <taxon>Craniata</taxon>
        <taxon>Vertebrata</taxon>
        <taxon>Euteleostomi</taxon>
        <taxon>Actinopterygii</taxon>
        <taxon>Neopterygii</taxon>
        <taxon>Teleostei</taxon>
        <taxon>Neoteleostei</taxon>
        <taxon>Acanthomorphata</taxon>
        <taxon>Ovalentaria</taxon>
        <taxon>Atherinomorphae</taxon>
        <taxon>Cyprinodontiformes</taxon>
        <taxon>Goodeidae</taxon>
        <taxon>Characodon</taxon>
    </lineage>
</organism>
<dbReference type="InterPro" id="IPR013783">
    <property type="entry name" value="Ig-like_fold"/>
</dbReference>
<feature type="chain" id="PRO_5046552052" description="Ig-like domain-containing protein" evidence="4">
    <location>
        <begin position="24"/>
        <end position="242"/>
    </location>
</feature>
<dbReference type="PANTHER" id="PTHR11890:SF26">
    <property type="entry name" value="INTERLEUKIN-1 RECEPTOR TYPE 1"/>
    <property type="match status" value="1"/>
</dbReference>
<dbReference type="InterPro" id="IPR036179">
    <property type="entry name" value="Ig-like_dom_sf"/>
</dbReference>
<protein>
    <recommendedName>
        <fullName evidence="7">Ig-like domain-containing protein</fullName>
    </recommendedName>
</protein>
<evidence type="ECO:0000256" key="1">
    <source>
        <dbReference type="ARBA" id="ARBA00023157"/>
    </source>
</evidence>